<evidence type="ECO:0000256" key="3">
    <source>
        <dbReference type="ARBA" id="ARBA00022475"/>
    </source>
</evidence>
<dbReference type="InterPro" id="IPR000515">
    <property type="entry name" value="MetI-like"/>
</dbReference>
<dbReference type="Pfam" id="PF00528">
    <property type="entry name" value="BPD_transp_1"/>
    <property type="match status" value="1"/>
</dbReference>
<dbReference type="PANTHER" id="PTHR43744">
    <property type="entry name" value="ABC TRANSPORTER PERMEASE PROTEIN MG189-RELATED-RELATED"/>
    <property type="match status" value="1"/>
</dbReference>
<keyword evidence="10" id="KW-1185">Reference proteome</keyword>
<feature type="domain" description="ABC transmembrane type-1" evidence="8">
    <location>
        <begin position="77"/>
        <end position="268"/>
    </location>
</feature>
<feature type="transmembrane region" description="Helical" evidence="7">
    <location>
        <begin position="81"/>
        <end position="100"/>
    </location>
</feature>
<dbReference type="GO" id="GO:0005886">
    <property type="term" value="C:plasma membrane"/>
    <property type="evidence" value="ECO:0007669"/>
    <property type="project" value="UniProtKB-SubCell"/>
</dbReference>
<accession>A0A1N6VUA2</accession>
<keyword evidence="6 7" id="KW-0472">Membrane</keyword>
<dbReference type="STRING" id="159291.SAMN05920897_11590"/>
<dbReference type="InterPro" id="IPR035906">
    <property type="entry name" value="MetI-like_sf"/>
</dbReference>
<reference evidence="10" key="1">
    <citation type="submission" date="2017-01" db="EMBL/GenBank/DDBJ databases">
        <authorList>
            <person name="Varghese N."/>
            <person name="Submissions S."/>
        </authorList>
    </citation>
    <scope>NUCLEOTIDE SEQUENCE [LARGE SCALE GENOMIC DNA]</scope>
    <source>
        <strain evidence="10">ASpG1</strain>
    </source>
</reference>
<feature type="transmembrane region" description="Helical" evidence="7">
    <location>
        <begin position="247"/>
        <end position="268"/>
    </location>
</feature>
<dbReference type="PANTHER" id="PTHR43744:SF12">
    <property type="entry name" value="ABC TRANSPORTER PERMEASE PROTEIN MG189-RELATED"/>
    <property type="match status" value="1"/>
</dbReference>
<proteinExistence type="inferred from homology"/>
<name>A0A1N6VUA2_9SPIO</name>
<evidence type="ECO:0000256" key="5">
    <source>
        <dbReference type="ARBA" id="ARBA00022989"/>
    </source>
</evidence>
<keyword evidence="2 7" id="KW-0813">Transport</keyword>
<dbReference type="RefSeq" id="WP_076489482.1">
    <property type="nucleotide sequence ID" value="NZ_FTMS01000015.1"/>
</dbReference>
<dbReference type="Proteomes" id="UP000186400">
    <property type="component" value="Unassembled WGS sequence"/>
</dbReference>
<dbReference type="OrthoDB" id="9787837at2"/>
<evidence type="ECO:0000256" key="4">
    <source>
        <dbReference type="ARBA" id="ARBA00022692"/>
    </source>
</evidence>
<keyword evidence="5 7" id="KW-1133">Transmembrane helix</keyword>
<organism evidence="9 10">
    <name type="scientific">Alkalispirochaeta americana</name>
    <dbReference type="NCBI Taxonomy" id="159291"/>
    <lineage>
        <taxon>Bacteria</taxon>
        <taxon>Pseudomonadati</taxon>
        <taxon>Spirochaetota</taxon>
        <taxon>Spirochaetia</taxon>
        <taxon>Spirochaetales</taxon>
        <taxon>Spirochaetaceae</taxon>
        <taxon>Alkalispirochaeta</taxon>
    </lineage>
</organism>
<feature type="transmembrane region" description="Helical" evidence="7">
    <location>
        <begin position="12"/>
        <end position="39"/>
    </location>
</feature>
<evidence type="ECO:0000313" key="10">
    <source>
        <dbReference type="Proteomes" id="UP000186400"/>
    </source>
</evidence>
<dbReference type="CDD" id="cd06261">
    <property type="entry name" value="TM_PBP2"/>
    <property type="match status" value="1"/>
</dbReference>
<protein>
    <submittedName>
        <fullName evidence="9">Carbohydrate ABC transporter membrane protein 2, CUT1 family</fullName>
    </submittedName>
</protein>
<feature type="transmembrane region" description="Helical" evidence="7">
    <location>
        <begin position="189"/>
        <end position="212"/>
    </location>
</feature>
<evidence type="ECO:0000256" key="1">
    <source>
        <dbReference type="ARBA" id="ARBA00004651"/>
    </source>
</evidence>
<evidence type="ECO:0000256" key="2">
    <source>
        <dbReference type="ARBA" id="ARBA00022448"/>
    </source>
</evidence>
<feature type="transmembrane region" description="Helical" evidence="7">
    <location>
        <begin position="112"/>
        <end position="134"/>
    </location>
</feature>
<dbReference type="Gene3D" id="1.10.3720.10">
    <property type="entry name" value="MetI-like"/>
    <property type="match status" value="1"/>
</dbReference>
<keyword evidence="4 7" id="KW-0812">Transmembrane</keyword>
<feature type="transmembrane region" description="Helical" evidence="7">
    <location>
        <begin position="146"/>
        <end position="168"/>
    </location>
</feature>
<dbReference type="AlphaFoldDB" id="A0A1N6VUA2"/>
<evidence type="ECO:0000313" key="9">
    <source>
        <dbReference type="EMBL" id="SIQ81441.1"/>
    </source>
</evidence>
<comment type="subcellular location">
    <subcellularLocation>
        <location evidence="1 7">Cell membrane</location>
        <topology evidence="1 7">Multi-pass membrane protein</topology>
    </subcellularLocation>
</comment>
<gene>
    <name evidence="9" type="ORF">SAMN05920897_11590</name>
</gene>
<dbReference type="PROSITE" id="PS50928">
    <property type="entry name" value="ABC_TM1"/>
    <property type="match status" value="1"/>
</dbReference>
<sequence>MSSTSLTRQKDLVAWRVFSYIFMVAFTILTVAPLVWLFYSSLKPHPEIVRNIFALPRSIHTANYTVAWERGRLGILIANSVFYAVTATTITVILALSAGYGLAKFQYRISSLIYTFFIMGLLVTAHSVLVPLFVMETRMGIADTRLGVLLPYVGFGLPFMIYLATSYIRGIPGAVEESARIDGASYLQIFWHVIRPISAPVVATMTIFAFLANWNEFVFVFVLTSRQSLRSLPVGVNAFAGGMSRDYGLLFAALVIATIPMIVFYIFFHEHLKRGFAAGAVKE</sequence>
<dbReference type="EMBL" id="FTMS01000015">
    <property type="protein sequence ID" value="SIQ81441.1"/>
    <property type="molecule type" value="Genomic_DNA"/>
</dbReference>
<evidence type="ECO:0000256" key="6">
    <source>
        <dbReference type="ARBA" id="ARBA00023136"/>
    </source>
</evidence>
<comment type="similarity">
    <text evidence="7">Belongs to the binding-protein-dependent transport system permease family.</text>
</comment>
<evidence type="ECO:0000259" key="8">
    <source>
        <dbReference type="PROSITE" id="PS50928"/>
    </source>
</evidence>
<keyword evidence="3" id="KW-1003">Cell membrane</keyword>
<evidence type="ECO:0000256" key="7">
    <source>
        <dbReference type="RuleBase" id="RU363032"/>
    </source>
</evidence>
<dbReference type="SUPFAM" id="SSF161098">
    <property type="entry name" value="MetI-like"/>
    <property type="match status" value="1"/>
</dbReference>
<dbReference type="GO" id="GO:0055085">
    <property type="term" value="P:transmembrane transport"/>
    <property type="evidence" value="ECO:0007669"/>
    <property type="project" value="InterPro"/>
</dbReference>